<keyword evidence="5" id="KW-0862">Zinc</keyword>
<gene>
    <name evidence="10" type="ORF">N7468_000286</name>
</gene>
<reference evidence="10" key="1">
    <citation type="submission" date="2022-11" db="EMBL/GenBank/DDBJ databases">
        <authorList>
            <person name="Petersen C."/>
        </authorList>
    </citation>
    <scope>NUCLEOTIDE SEQUENCE</scope>
    <source>
        <strain evidence="10">IBT 19713</strain>
    </source>
</reference>
<evidence type="ECO:0000256" key="2">
    <source>
        <dbReference type="ARBA" id="ARBA00022723"/>
    </source>
</evidence>
<keyword evidence="8" id="KW-1133">Transmembrane helix</keyword>
<dbReference type="Proteomes" id="UP001150941">
    <property type="component" value="Unassembled WGS sequence"/>
</dbReference>
<dbReference type="SMART" id="SM00184">
    <property type="entry name" value="RING"/>
    <property type="match status" value="1"/>
</dbReference>
<evidence type="ECO:0000259" key="9">
    <source>
        <dbReference type="PROSITE" id="PS50089"/>
    </source>
</evidence>
<evidence type="ECO:0000256" key="3">
    <source>
        <dbReference type="ARBA" id="ARBA00022771"/>
    </source>
</evidence>
<dbReference type="CDD" id="cd16448">
    <property type="entry name" value="RING-H2"/>
    <property type="match status" value="1"/>
</dbReference>
<evidence type="ECO:0000256" key="5">
    <source>
        <dbReference type="ARBA" id="ARBA00022833"/>
    </source>
</evidence>
<accession>A0A9W9PK03</accession>
<comment type="pathway">
    <text evidence="1">Protein modification; protein ubiquitination.</text>
</comment>
<keyword evidence="8" id="KW-0812">Transmembrane</keyword>
<keyword evidence="2" id="KW-0479">Metal-binding</keyword>
<comment type="caution">
    <text evidence="10">The sequence shown here is derived from an EMBL/GenBank/DDBJ whole genome shotgun (WGS) entry which is preliminary data.</text>
</comment>
<sequence>IPPPLYQQGIGLICACSCIPLASSQRPGPAADDSPTMSKDSIPTGEVIGIVIGALALFSVISFVPILLMCIRRRQDATRRASEVENLTSSMEQVSVERWLEDQNSPRSLNQFSQDICSICLSSLSSSPYLPAPEPAHLHRAPNQSSSSLPPSSTDPKDRNCTIVLSRCHHAFHLPCLTSWFEYRRYNCPICQAVYSPAETAT</sequence>
<proteinExistence type="predicted"/>
<dbReference type="GO" id="GO:0051603">
    <property type="term" value="P:proteolysis involved in protein catabolic process"/>
    <property type="evidence" value="ECO:0007669"/>
    <property type="project" value="UniProtKB-ARBA"/>
</dbReference>
<feature type="domain" description="RING-type" evidence="9">
    <location>
        <begin position="117"/>
        <end position="192"/>
    </location>
</feature>
<evidence type="ECO:0000256" key="7">
    <source>
        <dbReference type="SAM" id="MobiDB-lite"/>
    </source>
</evidence>
<dbReference type="EMBL" id="JAPQKS010000001">
    <property type="protein sequence ID" value="KAJ5248835.1"/>
    <property type="molecule type" value="Genomic_DNA"/>
</dbReference>
<keyword evidence="11" id="KW-1185">Reference proteome</keyword>
<dbReference type="PANTHER" id="PTHR45676:SF41">
    <property type="entry name" value="RING-H2 FINGER PROTEIN ATL66"/>
    <property type="match status" value="1"/>
</dbReference>
<evidence type="ECO:0000256" key="6">
    <source>
        <dbReference type="PROSITE-ProRule" id="PRU00175"/>
    </source>
</evidence>
<dbReference type="PROSITE" id="PS50089">
    <property type="entry name" value="ZF_RING_2"/>
    <property type="match status" value="1"/>
</dbReference>
<dbReference type="InterPro" id="IPR024766">
    <property type="entry name" value="Znf_RING_H2"/>
</dbReference>
<organism evidence="10 11">
    <name type="scientific">Penicillium chermesinum</name>
    <dbReference type="NCBI Taxonomy" id="63820"/>
    <lineage>
        <taxon>Eukaryota</taxon>
        <taxon>Fungi</taxon>
        <taxon>Dikarya</taxon>
        <taxon>Ascomycota</taxon>
        <taxon>Pezizomycotina</taxon>
        <taxon>Eurotiomycetes</taxon>
        <taxon>Eurotiomycetidae</taxon>
        <taxon>Eurotiales</taxon>
        <taxon>Aspergillaceae</taxon>
        <taxon>Penicillium</taxon>
    </lineage>
</organism>
<dbReference type="SUPFAM" id="SSF57850">
    <property type="entry name" value="RING/U-box"/>
    <property type="match status" value="1"/>
</dbReference>
<name>A0A9W9PK03_9EURO</name>
<feature type="transmembrane region" description="Helical" evidence="8">
    <location>
        <begin position="47"/>
        <end position="71"/>
    </location>
</feature>
<dbReference type="AlphaFoldDB" id="A0A9W9PK03"/>
<dbReference type="OrthoDB" id="8062037at2759"/>
<evidence type="ECO:0000313" key="10">
    <source>
        <dbReference type="EMBL" id="KAJ5248835.1"/>
    </source>
</evidence>
<protein>
    <recommendedName>
        <fullName evidence="9">RING-type domain-containing protein</fullName>
    </recommendedName>
</protein>
<dbReference type="Gene3D" id="3.30.40.10">
    <property type="entry name" value="Zinc/RING finger domain, C3HC4 (zinc finger)"/>
    <property type="match status" value="1"/>
</dbReference>
<dbReference type="GO" id="GO:0008270">
    <property type="term" value="F:zinc ion binding"/>
    <property type="evidence" value="ECO:0007669"/>
    <property type="project" value="UniProtKB-KW"/>
</dbReference>
<evidence type="ECO:0000256" key="8">
    <source>
        <dbReference type="SAM" id="Phobius"/>
    </source>
</evidence>
<dbReference type="GeneID" id="83196886"/>
<evidence type="ECO:0000313" key="11">
    <source>
        <dbReference type="Proteomes" id="UP001150941"/>
    </source>
</evidence>
<reference evidence="10" key="2">
    <citation type="journal article" date="2023" name="IMA Fungus">
        <title>Comparative genomic study of the Penicillium genus elucidates a diverse pangenome and 15 lateral gene transfer events.</title>
        <authorList>
            <person name="Petersen C."/>
            <person name="Sorensen T."/>
            <person name="Nielsen M.R."/>
            <person name="Sondergaard T.E."/>
            <person name="Sorensen J.L."/>
            <person name="Fitzpatrick D.A."/>
            <person name="Frisvad J.C."/>
            <person name="Nielsen K.L."/>
        </authorList>
    </citation>
    <scope>NUCLEOTIDE SEQUENCE</scope>
    <source>
        <strain evidence="10">IBT 19713</strain>
    </source>
</reference>
<feature type="region of interest" description="Disordered" evidence="7">
    <location>
        <begin position="133"/>
        <end position="156"/>
    </location>
</feature>
<dbReference type="InterPro" id="IPR013083">
    <property type="entry name" value="Znf_RING/FYVE/PHD"/>
</dbReference>
<keyword evidence="3 6" id="KW-0863">Zinc-finger</keyword>
<dbReference type="Pfam" id="PF12678">
    <property type="entry name" value="zf-rbx1"/>
    <property type="match status" value="1"/>
</dbReference>
<keyword evidence="8" id="KW-0472">Membrane</keyword>
<evidence type="ECO:0000256" key="4">
    <source>
        <dbReference type="ARBA" id="ARBA00022786"/>
    </source>
</evidence>
<dbReference type="RefSeq" id="XP_058335614.1">
    <property type="nucleotide sequence ID" value="XM_058469583.1"/>
</dbReference>
<keyword evidence="4" id="KW-0833">Ubl conjugation pathway</keyword>
<feature type="non-terminal residue" evidence="10">
    <location>
        <position position="1"/>
    </location>
</feature>
<dbReference type="InterPro" id="IPR001841">
    <property type="entry name" value="Znf_RING"/>
</dbReference>
<evidence type="ECO:0000256" key="1">
    <source>
        <dbReference type="ARBA" id="ARBA00004906"/>
    </source>
</evidence>
<dbReference type="PANTHER" id="PTHR45676">
    <property type="entry name" value="RING-H2 FINGER PROTEIN ATL51-RELATED"/>
    <property type="match status" value="1"/>
</dbReference>